<evidence type="ECO:0000313" key="4">
    <source>
        <dbReference type="RefSeq" id="XP_024942923.1"/>
    </source>
</evidence>
<dbReference type="Gene3D" id="3.40.30.10">
    <property type="entry name" value="Glutaredoxin"/>
    <property type="match status" value="1"/>
</dbReference>
<feature type="domain" description="Thioredoxin" evidence="1">
    <location>
        <begin position="12"/>
        <end position="101"/>
    </location>
</feature>
<dbReference type="AlphaFoldDB" id="A0AAJ7RL12"/>
<evidence type="ECO:0000313" key="3">
    <source>
        <dbReference type="Proteomes" id="UP000694920"/>
    </source>
</evidence>
<sequence length="496" mass="56946">MAKKTGAAALQTEVTTDDEWRLVLERKGLVVVDVYSEWSGPCLAMVSTLKKIKMELGGDLVSYAVARNDEISSLERFRGKSEPVWIFLQDGKMVNLMFGAHCPNLQRLLTEEIRRVQQAESPKWIIPVDQRCPEEETRWQEMESIRKALEEKKKAKEDAEKKAKYEIFLSQMMAELCEETALLLYPWVFKDDDGNYKDKDKCPAYAELVHELLPDRYDVVEEVKILLNEEMVEKMMVESNLEITEEILKGLTDGKCMALRLKGKPPQLSWPVPFPHECPEELEICPIRAVDDVENYLNYLLNARNTSTDQPEEIKSYMERHTHVQEADPNVEGDTDKVYPAAWTPPQARSKVHVLKTIFSNYMEKAHPYEEPVPPLPINAFKYEASKLPAVTDAYTNWQEYVVHFGAFEFDDSTYARRLASTPEDFENKVKHKTGGEVFIVIIRRAHDEAFLAFAGIEPYFLSEDNDEAEAIGAVYFPAGAVDLIPQDTEEEEEEE</sequence>
<evidence type="ECO:0000259" key="1">
    <source>
        <dbReference type="Pfam" id="PF00085"/>
    </source>
</evidence>
<dbReference type="Pfam" id="PF00085">
    <property type="entry name" value="Thioredoxin"/>
    <property type="match status" value="1"/>
</dbReference>
<proteinExistence type="predicted"/>
<dbReference type="RefSeq" id="XP_024942923.1">
    <property type="nucleotide sequence ID" value="XM_025087155.1"/>
</dbReference>
<accession>A0AAJ7RL12</accession>
<protein>
    <submittedName>
        <fullName evidence="4">Uncharacterized protein LOC107269952</fullName>
    </submittedName>
</protein>
<dbReference type="InterPro" id="IPR013766">
    <property type="entry name" value="Thioredoxin_domain"/>
</dbReference>
<name>A0AAJ7RL12_CEPCN</name>
<dbReference type="InterPro" id="IPR036249">
    <property type="entry name" value="Thioredoxin-like_sf"/>
</dbReference>
<organism evidence="3 4">
    <name type="scientific">Cephus cinctus</name>
    <name type="common">Wheat stem sawfly</name>
    <dbReference type="NCBI Taxonomy" id="211228"/>
    <lineage>
        <taxon>Eukaryota</taxon>
        <taxon>Metazoa</taxon>
        <taxon>Ecdysozoa</taxon>
        <taxon>Arthropoda</taxon>
        <taxon>Hexapoda</taxon>
        <taxon>Insecta</taxon>
        <taxon>Pterygota</taxon>
        <taxon>Neoptera</taxon>
        <taxon>Endopterygota</taxon>
        <taxon>Hymenoptera</taxon>
        <taxon>Cephoidea</taxon>
        <taxon>Cephidae</taxon>
        <taxon>Cephus</taxon>
    </lineage>
</organism>
<dbReference type="InterPro" id="IPR051766">
    <property type="entry name" value="TXND_domain-containing"/>
</dbReference>
<gene>
    <name evidence="4" type="primary">LOC107269952</name>
</gene>
<dbReference type="Proteomes" id="UP000694920">
    <property type="component" value="Unplaced"/>
</dbReference>
<feature type="domain" description="DUF4746" evidence="2">
    <location>
        <begin position="306"/>
        <end position="493"/>
    </location>
</feature>
<dbReference type="Pfam" id="PF15928">
    <property type="entry name" value="DUF4746"/>
    <property type="match status" value="1"/>
</dbReference>
<evidence type="ECO:0000259" key="2">
    <source>
        <dbReference type="Pfam" id="PF15928"/>
    </source>
</evidence>
<dbReference type="CDD" id="cd02948">
    <property type="entry name" value="TRX_NDPK"/>
    <property type="match status" value="1"/>
</dbReference>
<reference evidence="4" key="1">
    <citation type="submission" date="2025-08" db="UniProtKB">
        <authorList>
            <consortium name="RefSeq"/>
        </authorList>
    </citation>
    <scope>IDENTIFICATION</scope>
</reference>
<keyword evidence="3" id="KW-1185">Reference proteome</keyword>
<dbReference type="GeneID" id="107269952"/>
<dbReference type="PANTHER" id="PTHR46135:SF3">
    <property type="entry name" value="NME_NM23 FAMILY MEMBER 8"/>
    <property type="match status" value="1"/>
</dbReference>
<dbReference type="SUPFAM" id="SSF52833">
    <property type="entry name" value="Thioredoxin-like"/>
    <property type="match status" value="1"/>
</dbReference>
<dbReference type="InterPro" id="IPR031827">
    <property type="entry name" value="DUF4746"/>
</dbReference>
<dbReference type="PANTHER" id="PTHR46135">
    <property type="entry name" value="NME/NM23 FAMILY MEMBER 8"/>
    <property type="match status" value="1"/>
</dbReference>
<dbReference type="KEGG" id="ccin:107269952"/>
<feature type="non-terminal residue" evidence="4">
    <location>
        <position position="496"/>
    </location>
</feature>